<gene>
    <name evidence="2" type="ORF">GCM10007977_096800</name>
</gene>
<protein>
    <submittedName>
        <fullName evidence="2">Uncharacterized protein</fullName>
    </submittedName>
</protein>
<name>A0A917X6G8_9ACTN</name>
<feature type="region of interest" description="Disordered" evidence="1">
    <location>
        <begin position="265"/>
        <end position="286"/>
    </location>
</feature>
<proteinExistence type="predicted"/>
<reference evidence="2" key="1">
    <citation type="journal article" date="2014" name="Int. J. Syst. Evol. Microbiol.">
        <title>Complete genome sequence of Corynebacterium casei LMG S-19264T (=DSM 44701T), isolated from a smear-ripened cheese.</title>
        <authorList>
            <consortium name="US DOE Joint Genome Institute (JGI-PGF)"/>
            <person name="Walter F."/>
            <person name="Albersmeier A."/>
            <person name="Kalinowski J."/>
            <person name="Ruckert C."/>
        </authorList>
    </citation>
    <scope>NUCLEOTIDE SEQUENCE</scope>
    <source>
        <strain evidence="2">JCM 19831</strain>
    </source>
</reference>
<dbReference type="AlphaFoldDB" id="A0A917X6G8"/>
<evidence type="ECO:0000313" key="3">
    <source>
        <dbReference type="Proteomes" id="UP000642070"/>
    </source>
</evidence>
<evidence type="ECO:0000256" key="1">
    <source>
        <dbReference type="SAM" id="MobiDB-lite"/>
    </source>
</evidence>
<sequence>MSDVRSVSAVVASFEADDSDGVLAALSGLSDEVRAGTWEALRRRLCAVPGPEQRQGLTAQAWSERVRTRAVLALAVGPVDVVRRVGSFVFLHPPASDIDRVLTSRTPEWRQAFTEATLRAEAAETEVGLFGPIWWDIWRRLRHLELAGVLQPDSTSGDYLVLMVRGLLFSDSITGAIRADPDLAERSVWSLFEPSPGVQKALLGSERYWNPANTWRVALVRLALAGVLDRQRLAAAAAAAADDARMGRNHRSWYRRIPQLLADPRLLPQEADQGPPPPGNQLRRPT</sequence>
<keyword evidence="3" id="KW-1185">Reference proteome</keyword>
<reference evidence="2" key="2">
    <citation type="submission" date="2020-09" db="EMBL/GenBank/DDBJ databases">
        <authorList>
            <person name="Sun Q."/>
            <person name="Ohkuma M."/>
        </authorList>
    </citation>
    <scope>NUCLEOTIDE SEQUENCE</scope>
    <source>
        <strain evidence="2">JCM 19831</strain>
    </source>
</reference>
<evidence type="ECO:0000313" key="2">
    <source>
        <dbReference type="EMBL" id="GGM79929.1"/>
    </source>
</evidence>
<comment type="caution">
    <text evidence="2">The sequence shown here is derived from an EMBL/GenBank/DDBJ whole genome shotgun (WGS) entry which is preliminary data.</text>
</comment>
<dbReference type="EMBL" id="BMPI01000082">
    <property type="protein sequence ID" value="GGM79929.1"/>
    <property type="molecule type" value="Genomic_DNA"/>
</dbReference>
<organism evidence="2 3">
    <name type="scientific">Dactylosporangium sucinum</name>
    <dbReference type="NCBI Taxonomy" id="1424081"/>
    <lineage>
        <taxon>Bacteria</taxon>
        <taxon>Bacillati</taxon>
        <taxon>Actinomycetota</taxon>
        <taxon>Actinomycetes</taxon>
        <taxon>Micromonosporales</taxon>
        <taxon>Micromonosporaceae</taxon>
        <taxon>Dactylosporangium</taxon>
    </lineage>
</organism>
<accession>A0A917X6G8</accession>
<dbReference type="Proteomes" id="UP000642070">
    <property type="component" value="Unassembled WGS sequence"/>
</dbReference>